<dbReference type="RefSeq" id="WP_017022283.1">
    <property type="nucleotide sequence ID" value="NZ_AJYJ02000124.1"/>
</dbReference>
<dbReference type="SUPFAM" id="SSF55144">
    <property type="entry name" value="LigT-like"/>
    <property type="match status" value="1"/>
</dbReference>
<dbReference type="InterPro" id="IPR009097">
    <property type="entry name" value="Cyclic_Pdiesterase"/>
</dbReference>
<protein>
    <recommendedName>
        <fullName evidence="3">Mutarotase</fullName>
    </recommendedName>
</protein>
<comment type="caution">
    <text evidence="1">The sequence shown here is derived from an EMBL/GenBank/DDBJ whole genome shotgun (WGS) entry which is preliminary data.</text>
</comment>
<dbReference type="EMBL" id="AJYJ02000124">
    <property type="protein sequence ID" value="OEF10714.1"/>
    <property type="molecule type" value="Genomic_DNA"/>
</dbReference>
<dbReference type="Proteomes" id="UP000095059">
    <property type="component" value="Unassembled WGS sequence"/>
</dbReference>
<organism evidence="1 2">
    <name type="scientific">Aliivibrio logei 5S-186</name>
    <dbReference type="NCBI Taxonomy" id="626086"/>
    <lineage>
        <taxon>Bacteria</taxon>
        <taxon>Pseudomonadati</taxon>
        <taxon>Pseudomonadota</taxon>
        <taxon>Gammaproteobacteria</taxon>
        <taxon>Vibrionales</taxon>
        <taxon>Vibrionaceae</taxon>
        <taxon>Aliivibrio</taxon>
    </lineage>
</organism>
<dbReference type="Gene3D" id="3.90.1140.10">
    <property type="entry name" value="Cyclic phosphodiesterase"/>
    <property type="match status" value="1"/>
</dbReference>
<reference evidence="1 2" key="1">
    <citation type="journal article" date="2012" name="Science">
        <title>Ecological populations of bacteria act as socially cohesive units of antibiotic production and resistance.</title>
        <authorList>
            <person name="Cordero O.X."/>
            <person name="Wildschutte H."/>
            <person name="Kirkup B."/>
            <person name="Proehl S."/>
            <person name="Ngo L."/>
            <person name="Hussain F."/>
            <person name="Le Roux F."/>
            <person name="Mincer T."/>
            <person name="Polz M.F."/>
        </authorList>
    </citation>
    <scope>NUCLEOTIDE SEQUENCE [LARGE SCALE GENOMIC DNA]</scope>
    <source>
        <strain evidence="1 2">5S-186</strain>
    </source>
</reference>
<evidence type="ECO:0000313" key="2">
    <source>
        <dbReference type="Proteomes" id="UP000095059"/>
    </source>
</evidence>
<evidence type="ECO:0008006" key="3">
    <source>
        <dbReference type="Google" id="ProtNLM"/>
    </source>
</evidence>
<sequence>MLKNIYDDMWNSSYQKIENGQCDIDRFIHDRKDTRRGITALTYLHSNGSEVTQKIGDFLYELQKVEPTQYYYPEDELHLTILSIINCISGFKLKEINVCSYLEIFNQCMQDIGSIDIKFEGITTSTSCVLIQGFPVGNRLHELRNELRQKYKESLLRSSIDSRYTINTAHVTAVRFRSPLTNPQRMIEVLNQYRHHDFGTVSFSEFELVFNNWYQNLSETILLSYCSIKKSL</sequence>
<accession>A0ABX3ARL0</accession>
<proteinExistence type="predicted"/>
<gene>
    <name evidence="1" type="ORF">A1Q5_12795</name>
</gene>
<keyword evidence="2" id="KW-1185">Reference proteome</keyword>
<evidence type="ECO:0000313" key="1">
    <source>
        <dbReference type="EMBL" id="OEF10714.1"/>
    </source>
</evidence>
<name>A0ABX3ARL0_ALILO</name>